<protein>
    <submittedName>
        <fullName evidence="1">Uncharacterized protein</fullName>
    </submittedName>
</protein>
<proteinExistence type="predicted"/>
<name>A0A8S5SYW8_9CAUD</name>
<reference evidence="1" key="1">
    <citation type="journal article" date="2021" name="Proc. Natl. Acad. Sci. U.S.A.">
        <title>A Catalog of Tens of Thousands of Viruses from Human Metagenomes Reveals Hidden Associations with Chronic Diseases.</title>
        <authorList>
            <person name="Tisza M.J."/>
            <person name="Buck C.B."/>
        </authorList>
    </citation>
    <scope>NUCLEOTIDE SEQUENCE</scope>
    <source>
        <strain evidence="1">CtOXk3</strain>
    </source>
</reference>
<organism evidence="1">
    <name type="scientific">Siphoviridae sp. ctOXk3</name>
    <dbReference type="NCBI Taxonomy" id="2827861"/>
    <lineage>
        <taxon>Viruses</taxon>
        <taxon>Duplodnaviria</taxon>
        <taxon>Heunggongvirae</taxon>
        <taxon>Uroviricota</taxon>
        <taxon>Caudoviricetes</taxon>
    </lineage>
</organism>
<sequence length="73" mass="8480">MQENEVKNGALTIEGYYASLSKKEKSQLIQFLMTKYGFCYNTVQQKLSGRTKFNPRDLLVVQTVIKESLWKSK</sequence>
<evidence type="ECO:0000313" key="1">
    <source>
        <dbReference type="EMBL" id="DAF56088.1"/>
    </source>
</evidence>
<dbReference type="EMBL" id="BK032706">
    <property type="protein sequence ID" value="DAF56088.1"/>
    <property type="molecule type" value="Genomic_DNA"/>
</dbReference>
<accession>A0A8S5SYW8</accession>